<dbReference type="PANTHER" id="PTHR24111">
    <property type="entry name" value="LEUCINE-RICH REPEAT-CONTAINING PROTEIN 34"/>
    <property type="match status" value="1"/>
</dbReference>
<dbReference type="InterPro" id="IPR001611">
    <property type="entry name" value="Leu-rich_rpt"/>
</dbReference>
<evidence type="ECO:0000256" key="1">
    <source>
        <dbReference type="ARBA" id="ARBA00022737"/>
    </source>
</evidence>
<dbReference type="AlphaFoldDB" id="A0A8J8T7Z1"/>
<keyword evidence="1" id="KW-0677">Repeat</keyword>
<dbReference type="Proteomes" id="UP000785679">
    <property type="component" value="Unassembled WGS sequence"/>
</dbReference>
<dbReference type="SUPFAM" id="SSF52047">
    <property type="entry name" value="RNI-like"/>
    <property type="match status" value="1"/>
</dbReference>
<evidence type="ECO:0000313" key="4">
    <source>
        <dbReference type="Proteomes" id="UP000785679"/>
    </source>
</evidence>
<dbReference type="Pfam" id="PF13516">
    <property type="entry name" value="LRR_6"/>
    <property type="match status" value="2"/>
</dbReference>
<accession>A0A8J8T7Z1</accession>
<comment type="caution">
    <text evidence="3">The sequence shown here is derived from an EMBL/GenBank/DDBJ whole genome shotgun (WGS) entry which is preliminary data.</text>
</comment>
<reference evidence="3" key="1">
    <citation type="submission" date="2019-06" db="EMBL/GenBank/DDBJ databases">
        <authorList>
            <person name="Zheng W."/>
        </authorList>
    </citation>
    <scope>NUCLEOTIDE SEQUENCE</scope>
    <source>
        <strain evidence="3">QDHG01</strain>
    </source>
</reference>
<dbReference type="OrthoDB" id="448484at2759"/>
<dbReference type="EMBL" id="RRYP01002421">
    <property type="protein sequence ID" value="TNV84786.1"/>
    <property type="molecule type" value="Genomic_DNA"/>
</dbReference>
<feature type="compositionally biased region" description="Basic and acidic residues" evidence="2">
    <location>
        <begin position="33"/>
        <end position="72"/>
    </location>
</feature>
<dbReference type="PANTHER" id="PTHR24111:SF0">
    <property type="entry name" value="LEUCINE-RICH REPEAT-CONTAINING PROTEIN"/>
    <property type="match status" value="1"/>
</dbReference>
<name>A0A8J8T7Z1_HALGN</name>
<dbReference type="InterPro" id="IPR052201">
    <property type="entry name" value="LRR-containing_regulator"/>
</dbReference>
<evidence type="ECO:0000256" key="2">
    <source>
        <dbReference type="SAM" id="MobiDB-lite"/>
    </source>
</evidence>
<dbReference type="InterPro" id="IPR032675">
    <property type="entry name" value="LRR_dom_sf"/>
</dbReference>
<keyword evidence="4" id="KW-1185">Reference proteome</keyword>
<protein>
    <submittedName>
        <fullName evidence="3">Uncharacterized protein</fullName>
    </submittedName>
</protein>
<feature type="compositionally biased region" description="Basic residues" evidence="2">
    <location>
        <begin position="376"/>
        <end position="392"/>
    </location>
</feature>
<evidence type="ECO:0000313" key="3">
    <source>
        <dbReference type="EMBL" id="TNV84786.1"/>
    </source>
</evidence>
<dbReference type="Gene3D" id="3.80.10.10">
    <property type="entry name" value="Ribonuclease Inhibitor"/>
    <property type="match status" value="1"/>
</dbReference>
<gene>
    <name evidence="3" type="ORF">FGO68_gene17307</name>
</gene>
<feature type="region of interest" description="Disordered" evidence="2">
    <location>
        <begin position="25"/>
        <end position="74"/>
    </location>
</feature>
<organism evidence="3 4">
    <name type="scientific">Halteria grandinella</name>
    <dbReference type="NCBI Taxonomy" id="5974"/>
    <lineage>
        <taxon>Eukaryota</taxon>
        <taxon>Sar</taxon>
        <taxon>Alveolata</taxon>
        <taxon>Ciliophora</taxon>
        <taxon>Intramacronucleata</taxon>
        <taxon>Spirotrichea</taxon>
        <taxon>Stichotrichia</taxon>
        <taxon>Sporadotrichida</taxon>
        <taxon>Halteriidae</taxon>
        <taxon>Halteria</taxon>
    </lineage>
</organism>
<proteinExistence type="predicted"/>
<feature type="region of interest" description="Disordered" evidence="2">
    <location>
        <begin position="368"/>
        <end position="392"/>
    </location>
</feature>
<sequence>MVEAIDQGDKKAKFVFSGEILPNNERSNAILAQRREEEQRRKEEAERIKQQQELGEKERKKKEREEKEKQARDMNYAMEMAQKRKEEEEQMNRLEGRMLIMLKNLAINNTPKEYTISGLNLGAARARILSQHVAFNETLTALHLARKGIEDSEGVELAKMLIQNKVLRKLELEGNKLGPKSIQAFGRALELNTTLRVLDLESNDIYKDKDAPFDPETKRPVVPKIFYFIDCMQKNQTLLSLNMANCQMDEKCGQKWMFTTSVNKDLIDFEFGFNKFSLEQIRTIQENLKRNKAQYDQDRLREWKERKLMNDEDVRLKNQYIEEHARKQQEQFEEEARELREREIDEQWRKHLLDSEIEKQQLIQQLEEAAKMRAEKGKKKKGGMGGKKKGKK</sequence>